<keyword evidence="1 2" id="KW-0238">DNA-binding</keyword>
<protein>
    <recommendedName>
        <fullName evidence="3">HMG box domain-containing protein</fullName>
    </recommendedName>
</protein>
<dbReference type="InterPro" id="IPR050342">
    <property type="entry name" value="HMGB"/>
</dbReference>
<feature type="DNA-binding region" description="HMG box" evidence="2">
    <location>
        <begin position="42"/>
        <end position="109"/>
    </location>
</feature>
<evidence type="ECO:0000313" key="4">
    <source>
        <dbReference type="EMBL" id="KAK9719979.1"/>
    </source>
</evidence>
<dbReference type="Pfam" id="PF00505">
    <property type="entry name" value="HMG_box"/>
    <property type="match status" value="1"/>
</dbReference>
<evidence type="ECO:0000256" key="1">
    <source>
        <dbReference type="ARBA" id="ARBA00023125"/>
    </source>
</evidence>
<dbReference type="Proteomes" id="UP001479436">
    <property type="component" value="Unassembled WGS sequence"/>
</dbReference>
<dbReference type="InterPro" id="IPR009071">
    <property type="entry name" value="HMG_box_dom"/>
</dbReference>
<evidence type="ECO:0000259" key="3">
    <source>
        <dbReference type="PROSITE" id="PS50118"/>
    </source>
</evidence>
<dbReference type="PANTHER" id="PTHR48112:SF22">
    <property type="entry name" value="MITOCHONDRIAL TRANSCRIPTION FACTOR A, ISOFORM B"/>
    <property type="match status" value="1"/>
</dbReference>
<dbReference type="InterPro" id="IPR036910">
    <property type="entry name" value="HMG_box_dom_sf"/>
</dbReference>
<keyword evidence="2" id="KW-0539">Nucleus</keyword>
<dbReference type="SMART" id="SM00398">
    <property type="entry name" value="HMG"/>
    <property type="match status" value="2"/>
</dbReference>
<proteinExistence type="predicted"/>
<reference evidence="4 5" key="1">
    <citation type="submission" date="2023-04" db="EMBL/GenBank/DDBJ databases">
        <title>Genome of Basidiobolus ranarum AG-B5.</title>
        <authorList>
            <person name="Stajich J.E."/>
            <person name="Carter-House D."/>
            <person name="Gryganskyi A."/>
        </authorList>
    </citation>
    <scope>NUCLEOTIDE SEQUENCE [LARGE SCALE GENOMIC DNA]</scope>
    <source>
        <strain evidence="4 5">AG-B5</strain>
    </source>
</reference>
<dbReference type="PANTHER" id="PTHR48112">
    <property type="entry name" value="HIGH MOBILITY GROUP PROTEIN DSP1"/>
    <property type="match status" value="1"/>
</dbReference>
<name>A0ABR2W5J1_9FUNG</name>
<organism evidence="4 5">
    <name type="scientific">Basidiobolus ranarum</name>
    <dbReference type="NCBI Taxonomy" id="34480"/>
    <lineage>
        <taxon>Eukaryota</taxon>
        <taxon>Fungi</taxon>
        <taxon>Fungi incertae sedis</taxon>
        <taxon>Zoopagomycota</taxon>
        <taxon>Entomophthoromycotina</taxon>
        <taxon>Basidiobolomycetes</taxon>
        <taxon>Basidiobolales</taxon>
        <taxon>Basidiobolaceae</taxon>
        <taxon>Basidiobolus</taxon>
    </lineage>
</organism>
<dbReference type="Gene3D" id="1.10.30.10">
    <property type="entry name" value="High mobility group box domain"/>
    <property type="match status" value="2"/>
</dbReference>
<evidence type="ECO:0000313" key="5">
    <source>
        <dbReference type="Proteomes" id="UP001479436"/>
    </source>
</evidence>
<dbReference type="EMBL" id="JASJQH010007028">
    <property type="protein sequence ID" value="KAK9719979.1"/>
    <property type="molecule type" value="Genomic_DNA"/>
</dbReference>
<feature type="DNA-binding region" description="HMG box" evidence="2">
    <location>
        <begin position="143"/>
        <end position="207"/>
    </location>
</feature>
<sequence>MFHISSLVRTNNILTNSVQILQRGYVSSVKIIKQLDDKLIPPRRPASSFLRFHNDMYTTFSPEMKTKAAECSKLIGQKWRELSDSEKQPYEEAAEKSKREYELKYEQYLKSLTPNDYAKLAHVRKRARASGKNFPKIKDPNAPKRSTTAYIYFLKERYPFYKDGDRNDAFKKIAAEWRQVSTSDRKAYEERAAADRLRYDEEIKDYLQ</sequence>
<gene>
    <name evidence="4" type="ORF">K7432_004427</name>
</gene>
<dbReference type="SUPFAM" id="SSF47095">
    <property type="entry name" value="HMG-box"/>
    <property type="match status" value="2"/>
</dbReference>
<dbReference type="PROSITE" id="PS50118">
    <property type="entry name" value="HMG_BOX_2"/>
    <property type="match status" value="2"/>
</dbReference>
<evidence type="ECO:0000256" key="2">
    <source>
        <dbReference type="PROSITE-ProRule" id="PRU00267"/>
    </source>
</evidence>
<dbReference type="Pfam" id="PF09011">
    <property type="entry name" value="HMG_box_2"/>
    <property type="match status" value="1"/>
</dbReference>
<keyword evidence="5" id="KW-1185">Reference proteome</keyword>
<feature type="domain" description="HMG box" evidence="3">
    <location>
        <begin position="42"/>
        <end position="109"/>
    </location>
</feature>
<accession>A0ABR2W5J1</accession>
<comment type="caution">
    <text evidence="4">The sequence shown here is derived from an EMBL/GenBank/DDBJ whole genome shotgun (WGS) entry which is preliminary data.</text>
</comment>
<feature type="domain" description="HMG box" evidence="3">
    <location>
        <begin position="143"/>
        <end position="207"/>
    </location>
</feature>